<proteinExistence type="predicted"/>
<comment type="caution">
    <text evidence="2">The sequence shown here is derived from an EMBL/GenBank/DDBJ whole genome shotgun (WGS) entry which is preliminary data.</text>
</comment>
<protein>
    <submittedName>
        <fullName evidence="2">Uncharacterized protein</fullName>
    </submittedName>
</protein>
<name>A0A0Q9YXX5_9GAMM</name>
<evidence type="ECO:0000313" key="4">
    <source>
        <dbReference type="Proteomes" id="UP000051497"/>
    </source>
</evidence>
<accession>A0A0Q9YXX5</accession>
<dbReference type="EMBL" id="LKAJ02000001">
    <property type="protein sequence ID" value="MCS5711521.1"/>
    <property type="molecule type" value="Genomic_DNA"/>
</dbReference>
<dbReference type="RefSeq" id="WP_075065973.1">
    <property type="nucleotide sequence ID" value="NZ_LKAJ02000001.1"/>
</dbReference>
<dbReference type="Proteomes" id="UP000051497">
    <property type="component" value="Unassembled WGS sequence"/>
</dbReference>
<evidence type="ECO:0000256" key="1">
    <source>
        <dbReference type="SAM" id="MobiDB-lite"/>
    </source>
</evidence>
<dbReference type="STRING" id="295108.HT99x_01344"/>
<dbReference type="EMBL" id="LKAJ01000004">
    <property type="protein sequence ID" value="KRG21591.1"/>
    <property type="molecule type" value="Genomic_DNA"/>
</dbReference>
<reference evidence="3" key="3">
    <citation type="submission" date="2021-06" db="EMBL/GenBank/DDBJ databases">
        <title>Genomic Description and Analysis of Intracellular Bacteria, Candidatus Berkiella cookevillensis and Candidatus Berkiella aquae.</title>
        <authorList>
            <person name="Kidane D.T."/>
            <person name="Mehari Y.T."/>
            <person name="Rice F.C."/>
            <person name="Arivett B.A."/>
            <person name="Farone A.L."/>
            <person name="Berk S.G."/>
            <person name="Farone M.B."/>
        </authorList>
    </citation>
    <scope>NUCLEOTIDE SEQUENCE</scope>
    <source>
        <strain evidence="3">HT99</strain>
    </source>
</reference>
<feature type="region of interest" description="Disordered" evidence="1">
    <location>
        <begin position="179"/>
        <end position="220"/>
    </location>
</feature>
<gene>
    <name evidence="3" type="ORF">HT99x_008740</name>
    <name evidence="2" type="ORF">HT99x_01344</name>
</gene>
<dbReference type="AlphaFoldDB" id="A0A0Q9YXX5"/>
<evidence type="ECO:0000313" key="2">
    <source>
        <dbReference type="EMBL" id="KRG21591.1"/>
    </source>
</evidence>
<keyword evidence="4" id="KW-1185">Reference proteome</keyword>
<reference evidence="2" key="1">
    <citation type="submission" date="2015-09" db="EMBL/GenBank/DDBJ databases">
        <title>Draft Genome Sequences of Two Novel Amoeba-resistant Intranuclear Bacteria, Candidatus Berkiella cookevillensis and Candidatus Berkiella aquae.</title>
        <authorList>
            <person name="Mehari Y.T."/>
            <person name="Arivett B.A."/>
            <person name="Farone A.L."/>
            <person name="Gunderson J.H."/>
            <person name="Farone M.B."/>
        </authorList>
    </citation>
    <scope>NUCLEOTIDE SEQUENCE [LARGE SCALE GENOMIC DNA]</scope>
    <source>
        <strain evidence="2">HT99</strain>
    </source>
</reference>
<sequence>MSLSFSTEDLAELDKLRQFEDYKEGAHVTDDSIAYLGSTSNKRKTKTHLRDEQVIQYYRERPEFYGKVLNPEGRNDNWTYEKNQAFMLGAIEAKKTFILITPRSEYDHSYVTTTIDELLWLKDNGYTFSKGKEDTLICTPSSAEATNPIIRNYYNGTSKYSKEQMNNDRNEVFGFKSKTYTPSFSSSGSKQYSNPKKYSTNNDGWTQVGNKQKSSSFTVK</sequence>
<reference evidence="3" key="2">
    <citation type="journal article" date="2016" name="Genome Announc.">
        <title>Draft Genome Sequences of Two Novel Amoeba-Resistant Intranuclear Bacteria, 'Candidatus Berkiella cookevillensis' and 'Candidatus Berkiella aquae'.</title>
        <authorList>
            <person name="Mehari Y.T."/>
            <person name="Arivett B.A."/>
            <person name="Farone A.L."/>
            <person name="Gunderson J.H."/>
            <person name="Farone M.B."/>
        </authorList>
    </citation>
    <scope>NUCLEOTIDE SEQUENCE</scope>
    <source>
        <strain evidence="3">HT99</strain>
    </source>
</reference>
<evidence type="ECO:0000313" key="3">
    <source>
        <dbReference type="EMBL" id="MCS5711521.1"/>
    </source>
</evidence>
<organism evidence="2">
    <name type="scientific">Candidatus Berkiella aquae</name>
    <dbReference type="NCBI Taxonomy" id="295108"/>
    <lineage>
        <taxon>Bacteria</taxon>
        <taxon>Pseudomonadati</taxon>
        <taxon>Pseudomonadota</taxon>
        <taxon>Gammaproteobacteria</taxon>
        <taxon>Candidatus Berkiellales</taxon>
        <taxon>Candidatus Berkiellaceae</taxon>
        <taxon>Candidatus Berkiella</taxon>
    </lineage>
</organism>